<proteinExistence type="predicted"/>
<evidence type="ECO:0000313" key="6">
    <source>
        <dbReference type="Proteomes" id="UP001156102"/>
    </source>
</evidence>
<dbReference type="CDD" id="cd01392">
    <property type="entry name" value="HTH_LacI"/>
    <property type="match status" value="1"/>
</dbReference>
<dbReference type="InterPro" id="IPR000843">
    <property type="entry name" value="HTH_LacI"/>
</dbReference>
<dbReference type="Proteomes" id="UP001156102">
    <property type="component" value="Unassembled WGS sequence"/>
</dbReference>
<reference evidence="5" key="1">
    <citation type="submission" date="2022-07" db="EMBL/GenBank/DDBJ databases">
        <authorList>
            <person name="Li W.-J."/>
            <person name="Deng Q.-Q."/>
        </authorList>
    </citation>
    <scope>NUCLEOTIDE SEQUENCE</scope>
    <source>
        <strain evidence="5">SYSU M60031</strain>
    </source>
</reference>
<dbReference type="PROSITE" id="PS50932">
    <property type="entry name" value="HTH_LACI_2"/>
    <property type="match status" value="1"/>
</dbReference>
<evidence type="ECO:0000256" key="3">
    <source>
        <dbReference type="ARBA" id="ARBA00023163"/>
    </source>
</evidence>
<evidence type="ECO:0000313" key="5">
    <source>
        <dbReference type="EMBL" id="MCP8968273.1"/>
    </source>
</evidence>
<dbReference type="GO" id="GO:0000976">
    <property type="term" value="F:transcription cis-regulatory region binding"/>
    <property type="evidence" value="ECO:0007669"/>
    <property type="project" value="TreeGrafter"/>
</dbReference>
<keyword evidence="2 5" id="KW-0238">DNA-binding</keyword>
<accession>A0AA41X8J4</accession>
<dbReference type="Gene3D" id="3.40.50.2300">
    <property type="match status" value="2"/>
</dbReference>
<dbReference type="Pfam" id="PF00356">
    <property type="entry name" value="LacI"/>
    <property type="match status" value="1"/>
</dbReference>
<keyword evidence="3" id="KW-0804">Transcription</keyword>
<dbReference type="SMART" id="SM00354">
    <property type="entry name" value="HTH_LACI"/>
    <property type="match status" value="1"/>
</dbReference>
<dbReference type="Pfam" id="PF13377">
    <property type="entry name" value="Peripla_BP_3"/>
    <property type="match status" value="1"/>
</dbReference>
<dbReference type="Gene3D" id="1.10.260.40">
    <property type="entry name" value="lambda repressor-like DNA-binding domains"/>
    <property type="match status" value="1"/>
</dbReference>
<evidence type="ECO:0000259" key="4">
    <source>
        <dbReference type="PROSITE" id="PS50932"/>
    </source>
</evidence>
<dbReference type="EMBL" id="JANCLT010000003">
    <property type="protein sequence ID" value="MCP8968273.1"/>
    <property type="molecule type" value="Genomic_DNA"/>
</dbReference>
<evidence type="ECO:0000256" key="2">
    <source>
        <dbReference type="ARBA" id="ARBA00023125"/>
    </source>
</evidence>
<dbReference type="SUPFAM" id="SSF47413">
    <property type="entry name" value="lambda repressor-like DNA-binding domains"/>
    <property type="match status" value="1"/>
</dbReference>
<protein>
    <submittedName>
        <fullName evidence="5">LacI family DNA-binding transcriptional regulator</fullName>
    </submittedName>
</protein>
<keyword evidence="1" id="KW-0805">Transcription regulation</keyword>
<dbReference type="InterPro" id="IPR028082">
    <property type="entry name" value="Peripla_BP_I"/>
</dbReference>
<evidence type="ECO:0000256" key="1">
    <source>
        <dbReference type="ARBA" id="ARBA00023015"/>
    </source>
</evidence>
<comment type="caution">
    <text evidence="5">The sequence shown here is derived from an EMBL/GenBank/DDBJ whole genome shotgun (WGS) entry which is preliminary data.</text>
</comment>
<dbReference type="InterPro" id="IPR010982">
    <property type="entry name" value="Lambda_DNA-bd_dom_sf"/>
</dbReference>
<dbReference type="PANTHER" id="PTHR30146">
    <property type="entry name" value="LACI-RELATED TRANSCRIPTIONAL REPRESSOR"/>
    <property type="match status" value="1"/>
</dbReference>
<sequence length="347" mass="38779">MAVTIKDVARQANVAPSTVSRVIADSPRISEKTKKRVRRIMDELGYHPNMNARSLANQTTQALGVIMPSSANKSFQNPFFPEVIRGISSFSHIKDYSLYMSTGETEQEIFEGVVKMVQGKRVDGIVLLYSRVDDPVTKYLVEQEFPFVLIGKPHHISEDITYIDNDNYSAGREVTEYLISLGHRQIAFIGGSPDLMVTKERLAGYREALKLADLPLPDDYIFYMEFDREGGQQAVEQLMSMPEPPTAIVVTDDLMALGVLSTLAESGHMVPDEVSVASFNNVIFSELASPPLTSVDVRIFQLGYEAAKSLIERVEQPHFAPKSIIVPYKIVRRQTCKQIVKDQLCTS</sequence>
<gene>
    <name evidence="5" type="ORF">NK662_06930</name>
</gene>
<dbReference type="GO" id="GO:0003700">
    <property type="term" value="F:DNA-binding transcription factor activity"/>
    <property type="evidence" value="ECO:0007669"/>
    <property type="project" value="TreeGrafter"/>
</dbReference>
<name>A0AA41X8J4_9BACI</name>
<dbReference type="CDD" id="cd06294">
    <property type="entry name" value="PBP1_MalR-like"/>
    <property type="match status" value="1"/>
</dbReference>
<dbReference type="SUPFAM" id="SSF53822">
    <property type="entry name" value="Periplasmic binding protein-like I"/>
    <property type="match status" value="1"/>
</dbReference>
<dbReference type="InterPro" id="IPR046335">
    <property type="entry name" value="LacI/GalR-like_sensor"/>
</dbReference>
<feature type="domain" description="HTH lacI-type" evidence="4">
    <location>
        <begin position="3"/>
        <end position="57"/>
    </location>
</feature>
<dbReference type="PANTHER" id="PTHR30146:SF109">
    <property type="entry name" value="HTH-TYPE TRANSCRIPTIONAL REGULATOR GALS"/>
    <property type="match status" value="1"/>
</dbReference>
<dbReference type="RefSeq" id="WP_254758189.1">
    <property type="nucleotide sequence ID" value="NZ_JANCLT010000003.1"/>
</dbReference>
<dbReference type="AlphaFoldDB" id="A0AA41X8J4"/>
<keyword evidence="6" id="KW-1185">Reference proteome</keyword>
<organism evidence="5 6">
    <name type="scientific">Ectobacillus ponti</name>
    <dbReference type="NCBI Taxonomy" id="2961894"/>
    <lineage>
        <taxon>Bacteria</taxon>
        <taxon>Bacillati</taxon>
        <taxon>Bacillota</taxon>
        <taxon>Bacilli</taxon>
        <taxon>Bacillales</taxon>
        <taxon>Bacillaceae</taxon>
        <taxon>Ectobacillus</taxon>
    </lineage>
</organism>